<reference evidence="1" key="1">
    <citation type="submission" date="2014-12" db="EMBL/GenBank/DDBJ databases">
        <title>Insight into the proteome of Arion vulgaris.</title>
        <authorList>
            <person name="Aradska J."/>
            <person name="Bulat T."/>
            <person name="Smidak R."/>
            <person name="Sarate P."/>
            <person name="Gangsoo J."/>
            <person name="Sialana F."/>
            <person name="Bilban M."/>
            <person name="Lubec G."/>
        </authorList>
    </citation>
    <scope>NUCLEOTIDE SEQUENCE</scope>
    <source>
        <tissue evidence="1">Skin</tissue>
    </source>
</reference>
<dbReference type="AlphaFoldDB" id="A0A0B6Y6R2"/>
<evidence type="ECO:0000313" key="1">
    <source>
        <dbReference type="EMBL" id="CEK51190.1"/>
    </source>
</evidence>
<proteinExistence type="predicted"/>
<sequence>LNPMSIQICSATSLPDTPISYGDLKLKCHPVYCKYNFMKAPEHVTLGKEHGKNVLE</sequence>
<dbReference type="PANTHER" id="PTHR33667">
    <property type="entry name" value="SI:DKEY-57N24.6"/>
    <property type="match status" value="1"/>
</dbReference>
<accession>A0A0B6Y6R2</accession>
<feature type="non-terminal residue" evidence="1">
    <location>
        <position position="1"/>
    </location>
</feature>
<gene>
    <name evidence="1" type="primary">ORF12765</name>
</gene>
<dbReference type="PANTHER" id="PTHR33667:SF7">
    <property type="entry name" value="RIKEN CDNA 1810020O05 GENE"/>
    <property type="match status" value="1"/>
</dbReference>
<organism evidence="1">
    <name type="scientific">Arion vulgaris</name>
    <dbReference type="NCBI Taxonomy" id="1028688"/>
    <lineage>
        <taxon>Eukaryota</taxon>
        <taxon>Metazoa</taxon>
        <taxon>Spiralia</taxon>
        <taxon>Lophotrochozoa</taxon>
        <taxon>Mollusca</taxon>
        <taxon>Gastropoda</taxon>
        <taxon>Heterobranchia</taxon>
        <taxon>Euthyneura</taxon>
        <taxon>Panpulmonata</taxon>
        <taxon>Eupulmonata</taxon>
        <taxon>Stylommatophora</taxon>
        <taxon>Helicina</taxon>
        <taxon>Arionoidea</taxon>
        <taxon>Arionidae</taxon>
        <taxon>Arion</taxon>
    </lineage>
</organism>
<name>A0A0B6Y6R2_9EUPU</name>
<protein>
    <submittedName>
        <fullName evidence="1">Uncharacterized protein</fullName>
    </submittedName>
</protein>
<dbReference type="EMBL" id="HACG01004325">
    <property type="protein sequence ID" value="CEK51190.1"/>
    <property type="molecule type" value="Transcribed_RNA"/>
</dbReference>